<keyword evidence="5 10" id="KW-0547">Nucleotide-binding</keyword>
<feature type="compositionally biased region" description="Polar residues" evidence="11">
    <location>
        <begin position="327"/>
        <end position="338"/>
    </location>
</feature>
<feature type="compositionally biased region" description="Basic residues" evidence="11">
    <location>
        <begin position="317"/>
        <end position="326"/>
    </location>
</feature>
<dbReference type="CDD" id="cd04720">
    <property type="entry name" value="BAH_Orc1p_Yeast"/>
    <property type="match status" value="1"/>
</dbReference>
<dbReference type="CDD" id="cd00009">
    <property type="entry name" value="AAA"/>
    <property type="match status" value="1"/>
</dbReference>
<dbReference type="SUPFAM" id="SSF82061">
    <property type="entry name" value="BAH domain"/>
    <property type="match status" value="1"/>
</dbReference>
<dbReference type="AlphaFoldDB" id="A0A0W0E3Z3"/>
<keyword evidence="6 10" id="KW-0067">ATP-binding</keyword>
<feature type="compositionally biased region" description="Acidic residues" evidence="11">
    <location>
        <begin position="396"/>
        <end position="409"/>
    </location>
</feature>
<dbReference type="Pfam" id="PF00004">
    <property type="entry name" value="AAA"/>
    <property type="match status" value="1"/>
</dbReference>
<dbReference type="InterPro" id="IPR003593">
    <property type="entry name" value="AAA+_ATPase"/>
</dbReference>
<comment type="function">
    <text evidence="10">Component of the origin recognition complex (ORC) that binds origins of replication. DNA-binding is ATP-dependent, however specific DNA sequences that define origins of replication have not been identified so far. ORC is required to assemble the pre-replication complex necessary to initiate DNA replication.</text>
</comment>
<dbReference type="InterPro" id="IPR017956">
    <property type="entry name" value="AT_hook_DNA-bd_motif"/>
</dbReference>
<evidence type="ECO:0000256" key="11">
    <source>
        <dbReference type="SAM" id="MobiDB-lite"/>
    </source>
</evidence>
<keyword evidence="8 10" id="KW-0238">DNA-binding</keyword>
<comment type="similarity">
    <text evidence="2 10">Belongs to the ORC1 family.</text>
</comment>
<dbReference type="EMBL" id="LLZZ01000122">
    <property type="protein sequence ID" value="KTB02876.1"/>
    <property type="molecule type" value="Genomic_DNA"/>
</dbReference>
<dbReference type="GO" id="GO:0005656">
    <property type="term" value="C:nuclear pre-replicative complex"/>
    <property type="evidence" value="ECO:0007669"/>
    <property type="project" value="EnsemblFungi"/>
</dbReference>
<dbReference type="GO" id="GO:0006270">
    <property type="term" value="P:DNA replication initiation"/>
    <property type="evidence" value="ECO:0007669"/>
    <property type="project" value="EnsemblFungi"/>
</dbReference>
<evidence type="ECO:0000313" key="13">
    <source>
        <dbReference type="EMBL" id="KTA97918.1"/>
    </source>
</evidence>
<protein>
    <recommendedName>
        <fullName evidence="10">Origin recognition complex subunit 1</fullName>
    </recommendedName>
</protein>
<dbReference type="SMART" id="SM00382">
    <property type="entry name" value="AAA"/>
    <property type="match status" value="1"/>
</dbReference>
<evidence type="ECO:0000256" key="4">
    <source>
        <dbReference type="ARBA" id="ARBA00022723"/>
    </source>
</evidence>
<dbReference type="FunFam" id="3.40.50.300:FF:000199">
    <property type="entry name" value="Origin recognition complex subunit 1"/>
    <property type="match status" value="1"/>
</dbReference>
<dbReference type="PROSITE" id="PS51038">
    <property type="entry name" value="BAH"/>
    <property type="match status" value="1"/>
</dbReference>
<dbReference type="GO" id="GO:0046872">
    <property type="term" value="F:metal ion binding"/>
    <property type="evidence" value="ECO:0007669"/>
    <property type="project" value="UniProtKB-KW"/>
</dbReference>
<feature type="region of interest" description="Disordered" evidence="11">
    <location>
        <begin position="441"/>
        <end position="472"/>
    </location>
</feature>
<dbReference type="InterPro" id="IPR041083">
    <property type="entry name" value="AAA_lid_10"/>
</dbReference>
<dbReference type="SMART" id="SM00384">
    <property type="entry name" value="AT_hook"/>
    <property type="match status" value="2"/>
</dbReference>
<proteinExistence type="inferred from homology"/>
<feature type="compositionally biased region" description="Polar residues" evidence="11">
    <location>
        <begin position="258"/>
        <end position="267"/>
    </location>
</feature>
<dbReference type="GO" id="GO:0030466">
    <property type="term" value="P:silent mating-type cassette heterochromatin formation"/>
    <property type="evidence" value="ECO:0007669"/>
    <property type="project" value="EnsemblFungi"/>
</dbReference>
<dbReference type="SUPFAM" id="SSF52540">
    <property type="entry name" value="P-loop containing nucleoside triphosphate hydrolases"/>
    <property type="match status" value="1"/>
</dbReference>
<dbReference type="GO" id="GO:0033314">
    <property type="term" value="P:mitotic DNA replication checkpoint signaling"/>
    <property type="evidence" value="ECO:0007669"/>
    <property type="project" value="TreeGrafter"/>
</dbReference>
<keyword evidence="7" id="KW-0460">Magnesium</keyword>
<dbReference type="InterPro" id="IPR003959">
    <property type="entry name" value="ATPase_AAA_core"/>
</dbReference>
<evidence type="ECO:0000256" key="8">
    <source>
        <dbReference type="ARBA" id="ARBA00023125"/>
    </source>
</evidence>
<reference evidence="14 15" key="1">
    <citation type="submission" date="2015-10" db="EMBL/GenBank/DDBJ databases">
        <title>Draft genomes sequences of Candida glabrata isolates 1A, 1B, 2A, 2B, 3A and 3B.</title>
        <authorList>
            <person name="Haavelsrud O.E."/>
            <person name="Gaustad P."/>
        </authorList>
    </citation>
    <scope>NUCLEOTIDE SEQUENCE [LARGE SCALE GENOMIC DNA]</scope>
    <source>
        <strain evidence="14">910700640</strain>
    </source>
</reference>
<dbReference type="VEuPathDB" id="FungiDB:CAGL0L11264g"/>
<dbReference type="VEuPathDB" id="FungiDB:GVI51_L11209"/>
<dbReference type="GO" id="GO:0003688">
    <property type="term" value="F:DNA replication origin binding"/>
    <property type="evidence" value="ECO:0007669"/>
    <property type="project" value="EnsemblFungi"/>
</dbReference>
<dbReference type="Gene3D" id="3.40.50.300">
    <property type="entry name" value="P-loop containing nucleotide triphosphate hydrolases"/>
    <property type="match status" value="1"/>
</dbReference>
<keyword evidence="4" id="KW-0479">Metal-binding</keyword>
<feature type="region of interest" description="Disordered" evidence="11">
    <location>
        <begin position="225"/>
        <end position="409"/>
    </location>
</feature>
<dbReference type="PANTHER" id="PTHR10763:SF23">
    <property type="entry name" value="ORIGIN RECOGNITION COMPLEX SUBUNIT 1"/>
    <property type="match status" value="1"/>
</dbReference>
<feature type="compositionally biased region" description="Basic and acidic residues" evidence="11">
    <location>
        <begin position="278"/>
        <end position="291"/>
    </location>
</feature>
<dbReference type="GO" id="GO:0031491">
    <property type="term" value="F:nucleosome binding"/>
    <property type="evidence" value="ECO:0007669"/>
    <property type="project" value="EnsemblFungi"/>
</dbReference>
<dbReference type="Proteomes" id="UP000054886">
    <property type="component" value="Unassembled WGS sequence"/>
</dbReference>
<feature type="domain" description="BAH" evidence="12">
    <location>
        <begin position="55"/>
        <end position="195"/>
    </location>
</feature>
<dbReference type="GO" id="GO:0034728">
    <property type="term" value="P:nucleosome organization"/>
    <property type="evidence" value="ECO:0007669"/>
    <property type="project" value="EnsemblFungi"/>
</dbReference>
<evidence type="ECO:0000256" key="1">
    <source>
        <dbReference type="ARBA" id="ARBA00004123"/>
    </source>
</evidence>
<dbReference type="InterPro" id="IPR043151">
    <property type="entry name" value="BAH_sf"/>
</dbReference>
<dbReference type="InterPro" id="IPR048867">
    <property type="entry name" value="WHD_ORC1"/>
</dbReference>
<dbReference type="PANTHER" id="PTHR10763">
    <property type="entry name" value="CELL DIVISION CONTROL PROTEIN 6-RELATED"/>
    <property type="match status" value="1"/>
</dbReference>
<dbReference type="EMBL" id="LLZZ01000155">
    <property type="protein sequence ID" value="KTA97918.1"/>
    <property type="molecule type" value="Genomic_DNA"/>
</dbReference>
<dbReference type="Pfam" id="PF21312">
    <property type="entry name" value="WHD_ORC1"/>
    <property type="match status" value="1"/>
</dbReference>
<keyword evidence="3 10" id="KW-0235">DNA replication</keyword>
<evidence type="ECO:0000256" key="6">
    <source>
        <dbReference type="ARBA" id="ARBA00022840"/>
    </source>
</evidence>
<evidence type="ECO:0000256" key="7">
    <source>
        <dbReference type="ARBA" id="ARBA00022842"/>
    </source>
</evidence>
<comment type="caution">
    <text evidence="14">The sequence shown here is derived from an EMBL/GenBank/DDBJ whole genome shotgun (WGS) entry which is preliminary data.</text>
</comment>
<evidence type="ECO:0000256" key="2">
    <source>
        <dbReference type="ARBA" id="ARBA00008398"/>
    </source>
</evidence>
<dbReference type="Gene3D" id="1.10.8.60">
    <property type="match status" value="1"/>
</dbReference>
<gene>
    <name evidence="14" type="ORF">AO440_004780</name>
    <name evidence="13" type="ORF">AO440_005263</name>
</gene>
<comment type="subcellular location">
    <subcellularLocation>
        <location evidence="1 10">Nucleus</location>
    </subcellularLocation>
</comment>
<feature type="compositionally biased region" description="Basic residues" evidence="11">
    <location>
        <begin position="345"/>
        <end position="354"/>
    </location>
</feature>
<accession>A0A0W0E3Z3</accession>
<evidence type="ECO:0000256" key="10">
    <source>
        <dbReference type="RuleBase" id="RU365058"/>
    </source>
</evidence>
<evidence type="ECO:0000313" key="15">
    <source>
        <dbReference type="Proteomes" id="UP000054886"/>
    </source>
</evidence>
<feature type="compositionally biased region" description="Basic and acidic residues" evidence="11">
    <location>
        <begin position="225"/>
        <end position="235"/>
    </location>
</feature>
<keyword evidence="9 10" id="KW-0539">Nucleus</keyword>
<dbReference type="Pfam" id="PF17872">
    <property type="entry name" value="AAA_lid_10"/>
    <property type="match status" value="1"/>
</dbReference>
<sequence>MARNQKELNGWQILVLDEKDELIDYFEQKRPRRRRGAVERRGKDQIFLKQGDEGMLLSVGDTIVVKEDIKSNGIYLIQDLRLNTPGNLIEIWAFVLLGRDEIDARSYLQEILPEFVKDNGDEDSITEKYKNLVHDKELFFTATLIEIKLEQIIDKAKVLNQTEWNLLSTTDKGYETTYFLRYACEPSSSNFVAIDIDKESKNIHEWMPKKSLEYYKRLTEPLEVRNKKSPQKREVVNLSESNGIDNVEDKSIKMSGNVVDNSDNKPQSPIKRRPGRPRKNDVNQRQPEKIVETSTANVQNNDTKVDNIDIVSSTIPQKRKRGRPKKSTTLTINSNVVESTAPTKRSTRTKKARKIYTEDSFDEDPLDSDDNSGTDYFTDADDGEYKEEEKISEKIEQDEEELEVEEDEAQISDEAELLEDDYLSDNDTAKIALNKLKKTENRPSKMVQKSYQLEDSSRRKAQSKGYSSQPYTTGSIRKFTKKNVVRAKKGYTPFSKRYKSIDDIPDLMKMADFNQESTLNYFAKLGNRLSTGNDSLEVETIFSKIKKQLTSSQNKDAIVKSGNISDHLPARENEFASIYLSVYSAIESGSATTVYIAGTPGVGKTLTVREVISDLQAASLQGELPKFQYVEINGLKMVKPTDSYEFFWNKISGEELTWAAAMESLEFYFNKVPKNKKRPIVVLLDELDALVTKSQDVMYNFFNWSTYENAKLVVISVANTMDLPEKQLGNKVSSRIGFTRIMFTGYSHEELKTIIKFRLRGLNNSSFYVDPKTGNAKLAEATSNENVPEGMLKVRLKMTDDAIEIASRKVASVSGDARRALKVCKRAAEIAEKHYMAKHGYNYDGKAIIEDEEVREELEAGNIPQIEEDNDGEVQIVNINHIMKALNETINSHAITYVSRLAFAAKLFIYAILNLMKKTNTLDQTLGNVIDEVKLLMDKNSGNKNLHDIQKALYSSDHDGNMELRIRAWDFNINQLIEAGILSRQSMRNERTTTVRVNLAVEELREAIEKDDVIKAL</sequence>
<evidence type="ECO:0000256" key="9">
    <source>
        <dbReference type="ARBA" id="ARBA00023242"/>
    </source>
</evidence>
<dbReference type="GO" id="GO:0005664">
    <property type="term" value="C:nuclear origin of replication recognition complex"/>
    <property type="evidence" value="ECO:0007669"/>
    <property type="project" value="EnsemblFungi"/>
</dbReference>
<name>A0A0W0E3Z3_CANGB</name>
<evidence type="ECO:0000259" key="12">
    <source>
        <dbReference type="PROSITE" id="PS51038"/>
    </source>
</evidence>
<dbReference type="InterPro" id="IPR050311">
    <property type="entry name" value="ORC1/CDC6"/>
</dbReference>
<dbReference type="Pfam" id="PF01426">
    <property type="entry name" value="BAH"/>
    <property type="match status" value="1"/>
</dbReference>
<evidence type="ECO:0000256" key="3">
    <source>
        <dbReference type="ARBA" id="ARBA00022705"/>
    </source>
</evidence>
<dbReference type="GO" id="GO:0005524">
    <property type="term" value="F:ATP binding"/>
    <property type="evidence" value="ECO:0007669"/>
    <property type="project" value="UniProtKB-KW"/>
</dbReference>
<dbReference type="VEuPathDB" id="FungiDB:B1J91_L11264g"/>
<comment type="subunit">
    <text evidence="10">ORC is composed of six subunits.</text>
</comment>
<organism evidence="14 15">
    <name type="scientific">Candida glabrata</name>
    <name type="common">Yeast</name>
    <name type="synonym">Torulopsis glabrata</name>
    <dbReference type="NCBI Taxonomy" id="5478"/>
    <lineage>
        <taxon>Eukaryota</taxon>
        <taxon>Fungi</taxon>
        <taxon>Dikarya</taxon>
        <taxon>Ascomycota</taxon>
        <taxon>Saccharomycotina</taxon>
        <taxon>Saccharomycetes</taxon>
        <taxon>Saccharomycetales</taxon>
        <taxon>Saccharomycetaceae</taxon>
        <taxon>Nakaseomyces</taxon>
    </lineage>
</organism>
<dbReference type="InterPro" id="IPR001025">
    <property type="entry name" value="BAH_dom"/>
</dbReference>
<dbReference type="InterPro" id="IPR027417">
    <property type="entry name" value="P-loop_NTPase"/>
</dbReference>
<dbReference type="GO" id="GO:0016887">
    <property type="term" value="F:ATP hydrolysis activity"/>
    <property type="evidence" value="ECO:0007669"/>
    <property type="project" value="EnsemblFungi"/>
</dbReference>
<dbReference type="GO" id="GO:0031261">
    <property type="term" value="C:DNA replication preinitiation complex"/>
    <property type="evidence" value="ECO:0007669"/>
    <property type="project" value="EnsemblFungi"/>
</dbReference>
<evidence type="ECO:0000313" key="14">
    <source>
        <dbReference type="EMBL" id="KTB02876.1"/>
    </source>
</evidence>
<dbReference type="Gene3D" id="2.30.30.490">
    <property type="match status" value="1"/>
</dbReference>
<dbReference type="GO" id="GO:0043007">
    <property type="term" value="P:maintenance of rDNA"/>
    <property type="evidence" value="ECO:0007669"/>
    <property type="project" value="EnsemblFungi"/>
</dbReference>
<evidence type="ECO:0000256" key="5">
    <source>
        <dbReference type="ARBA" id="ARBA00022741"/>
    </source>
</evidence>
<feature type="compositionally biased region" description="Polar residues" evidence="11">
    <location>
        <begin position="292"/>
        <end position="302"/>
    </location>
</feature>
<dbReference type="SMART" id="SM00439">
    <property type="entry name" value="BAH"/>
    <property type="match status" value="1"/>
</dbReference>
<dbReference type="GO" id="GO:0006267">
    <property type="term" value="P:pre-replicative complex assembly involved in nuclear cell cycle DNA replication"/>
    <property type="evidence" value="ECO:0007669"/>
    <property type="project" value="EnsemblFungi"/>
</dbReference>
<feature type="compositionally biased region" description="Acidic residues" evidence="11">
    <location>
        <begin position="359"/>
        <end position="386"/>
    </location>
</feature>
<dbReference type="VEuPathDB" id="FungiDB:GWK60_L15235"/>